<accession>A0ABM6S120</accession>
<dbReference type="Pfam" id="PF24886">
    <property type="entry name" value="DUF7740"/>
    <property type="match status" value="1"/>
</dbReference>
<evidence type="ECO:0000259" key="1">
    <source>
        <dbReference type="Pfam" id="PF24886"/>
    </source>
</evidence>
<dbReference type="InterPro" id="IPR056642">
    <property type="entry name" value="DUF7740"/>
</dbReference>
<dbReference type="EMBL" id="CP026378">
    <property type="protein sequence ID" value="AUY25516.1"/>
    <property type="molecule type" value="Genomic_DNA"/>
</dbReference>
<evidence type="ECO:0000313" key="2">
    <source>
        <dbReference type="EMBL" id="AUY25516.1"/>
    </source>
</evidence>
<dbReference type="Proteomes" id="UP000237673">
    <property type="component" value="Chromosome"/>
</dbReference>
<sequence>MQLPTESPATTALLGESIDVILTLSLCDKIHNGSPKMIRSCCKELAKKAKAAPVKNFIATVSKQTYPAGHITRKFRELVQSEAKLKADLQADGLWRDSCDKE</sequence>
<feature type="domain" description="DUF7740" evidence="1">
    <location>
        <begin position="16"/>
        <end position="78"/>
    </location>
</feature>
<keyword evidence="3" id="KW-1185">Reference proteome</keyword>
<reference evidence="2 3" key="1">
    <citation type="submission" date="2018-01" db="EMBL/GenBank/DDBJ databases">
        <title>Complete and assembled Genome of Pantoea calida DSM22759T.</title>
        <authorList>
            <person name="Stevens M.J.A."/>
            <person name="Zurfluh K."/>
            <person name="Stephan R."/>
        </authorList>
    </citation>
    <scope>NUCLEOTIDE SEQUENCE [LARGE SCALE GENOMIC DNA]</scope>
    <source>
        <strain evidence="2 3">DSM 22759</strain>
    </source>
</reference>
<name>A0ABM6S120_9GAMM</name>
<organism evidence="2 3">
    <name type="scientific">Mixta calida</name>
    <dbReference type="NCBI Taxonomy" id="665913"/>
    <lineage>
        <taxon>Bacteria</taxon>
        <taxon>Pseudomonadati</taxon>
        <taxon>Pseudomonadota</taxon>
        <taxon>Gammaproteobacteria</taxon>
        <taxon>Enterobacterales</taxon>
        <taxon>Erwiniaceae</taxon>
        <taxon>Mixta</taxon>
    </lineage>
</organism>
<proteinExistence type="predicted"/>
<protein>
    <recommendedName>
        <fullName evidence="1">DUF7740 domain-containing protein</fullName>
    </recommendedName>
</protein>
<gene>
    <name evidence="2" type="ORF">C2E16_11760</name>
</gene>
<evidence type="ECO:0000313" key="3">
    <source>
        <dbReference type="Proteomes" id="UP000237673"/>
    </source>
</evidence>